<dbReference type="Proteomes" id="UP000199069">
    <property type="component" value="Unassembled WGS sequence"/>
</dbReference>
<comment type="cofactor">
    <cofactor evidence="1">
        <name>pyruvate</name>
        <dbReference type="ChEBI" id="CHEBI:15361"/>
    </cofactor>
</comment>
<keyword evidence="8" id="KW-0456">Lyase</keyword>
<dbReference type="OrthoDB" id="5973539at2759"/>
<dbReference type="PANTHER" id="PTHR10067:SF17">
    <property type="entry name" value="PHOSPHATIDYLSERINE DECARBOXYLASE PROENZYME 2"/>
    <property type="match status" value="1"/>
</dbReference>
<keyword evidence="4" id="KW-0444">Lipid biosynthesis</keyword>
<proteinExistence type="predicted"/>
<dbReference type="OMA" id="HAANDEY"/>
<evidence type="ECO:0000313" key="15">
    <source>
        <dbReference type="Proteomes" id="UP000239560"/>
    </source>
</evidence>
<dbReference type="NCBIfam" id="TIGR00163">
    <property type="entry name" value="PS_decarb"/>
    <property type="match status" value="1"/>
</dbReference>
<reference evidence="12 14" key="1">
    <citation type="submission" date="2015-07" db="EMBL/GenBank/DDBJ databases">
        <authorList>
            <person name="Cajimat M.N.B."/>
            <person name="Milazzo M.L."/>
            <person name="Fulhorst C.F."/>
        </authorList>
    </citation>
    <scope>NUCLEOTIDE SEQUENCE [LARGE SCALE GENOMIC DNA]</scope>
    <source>
        <strain evidence="12">Single colony</strain>
    </source>
</reference>
<evidence type="ECO:0000256" key="8">
    <source>
        <dbReference type="ARBA" id="ARBA00023239"/>
    </source>
</evidence>
<evidence type="ECO:0000256" key="11">
    <source>
        <dbReference type="ARBA" id="ARBA00024326"/>
    </source>
</evidence>
<gene>
    <name evidence="12" type="primary">FGENESH: predicted gene_14.128</name>
    <name evidence="13" type="ORF">AAT19DRAFT_10897</name>
    <name evidence="12" type="ORF">BN2166_0065780</name>
</gene>
<sequence length="458" mass="50744">MATQPASAPTLPPLPSPPPAALAYLHQRYLPSLPHSRHLNFAELPDHAANDEYLPPAVEQAFQGYRARRAVERAKKLNEVGDSDDEWEDEGVVGGSLDDKDSALKHLIALSRHPALVKGSVRSGTGVFVALRHGPVKGGEDIIFERMPLASRLGMTILYHGLDHGRLANTREVERMMKRWSIKEGRKFDDPRKALSRIEAFVRAYDIDCFELLEPDLRNYPTLNSFFYRRLRPGTRPIASPRDATVISSAADCRLTVFRSVEEAQKLWIKGKHFTLASLLRDKRLATSLKDGAVAIFRLAPADYHRFHSPINCTVGPTSHIPGSYYTVNSMIVRDKRFDVFTANKRDVTVLEAVHPLTGSQAPVAFVQVGALLVASIKQTAKEGAKVKRGDELGYFAYGGSTIVAVFPKGSVRWHDDLLKNSEGRNAEGMQLETLVKVGEKIGRWVLPPTPPPASHLS</sequence>
<dbReference type="Proteomes" id="UP000239560">
    <property type="component" value="Unassembled WGS sequence"/>
</dbReference>
<dbReference type="GO" id="GO:0006646">
    <property type="term" value="P:phosphatidylethanolamine biosynthetic process"/>
    <property type="evidence" value="ECO:0007669"/>
    <property type="project" value="UniProtKB-UniPathway"/>
</dbReference>
<evidence type="ECO:0000313" key="12">
    <source>
        <dbReference type="EMBL" id="CTR10717.1"/>
    </source>
</evidence>
<evidence type="ECO:0000256" key="5">
    <source>
        <dbReference type="ARBA" id="ARBA00022793"/>
    </source>
</evidence>
<keyword evidence="7" id="KW-0594">Phospholipid biosynthesis</keyword>
<dbReference type="InterPro" id="IPR003817">
    <property type="entry name" value="PS_Dcarbxylase"/>
</dbReference>
<evidence type="ECO:0000313" key="13">
    <source>
        <dbReference type="EMBL" id="PRQ70740.1"/>
    </source>
</evidence>
<evidence type="ECO:0000313" key="14">
    <source>
        <dbReference type="Proteomes" id="UP000199069"/>
    </source>
</evidence>
<comment type="pathway">
    <text evidence="2">Lipid metabolism.</text>
</comment>
<organism evidence="12 14">
    <name type="scientific">Rhodotorula toruloides</name>
    <name type="common">Yeast</name>
    <name type="synonym">Rhodosporidium toruloides</name>
    <dbReference type="NCBI Taxonomy" id="5286"/>
    <lineage>
        <taxon>Eukaryota</taxon>
        <taxon>Fungi</taxon>
        <taxon>Dikarya</taxon>
        <taxon>Basidiomycota</taxon>
        <taxon>Pucciniomycotina</taxon>
        <taxon>Microbotryomycetes</taxon>
        <taxon>Sporidiobolales</taxon>
        <taxon>Sporidiobolaceae</taxon>
        <taxon>Rhodotorula</taxon>
    </lineage>
</organism>
<comment type="pathway">
    <text evidence="11">Phospholipid metabolism; phosphatidylethanolamine biosynthesis.</text>
</comment>
<dbReference type="EMBL" id="LCTV02000014">
    <property type="protein sequence ID" value="PRQ70740.1"/>
    <property type="molecule type" value="Genomic_DNA"/>
</dbReference>
<keyword evidence="9" id="KW-1208">Phospholipid metabolism</keyword>
<keyword evidence="5" id="KW-0210">Decarboxylase</keyword>
<dbReference type="AlphaFoldDB" id="A0A0K3CPU7"/>
<accession>A0A0K3CPU7</accession>
<protein>
    <recommendedName>
        <fullName evidence="3">phosphatidylserine decarboxylase</fullName>
        <ecNumber evidence="3">4.1.1.65</ecNumber>
    </recommendedName>
</protein>
<dbReference type="EMBL" id="CWKI01000014">
    <property type="protein sequence ID" value="CTR10717.1"/>
    <property type="molecule type" value="Genomic_DNA"/>
</dbReference>
<evidence type="ECO:0000256" key="1">
    <source>
        <dbReference type="ARBA" id="ARBA00001928"/>
    </source>
</evidence>
<evidence type="ECO:0000256" key="2">
    <source>
        <dbReference type="ARBA" id="ARBA00005189"/>
    </source>
</evidence>
<dbReference type="EC" id="4.1.1.65" evidence="3"/>
<dbReference type="InterPro" id="IPR033177">
    <property type="entry name" value="PSD-B"/>
</dbReference>
<dbReference type="GO" id="GO:0004609">
    <property type="term" value="F:phosphatidylserine decarboxylase activity"/>
    <property type="evidence" value="ECO:0007669"/>
    <property type="project" value="UniProtKB-EC"/>
</dbReference>
<dbReference type="STRING" id="5286.A0A0K3CPU7"/>
<evidence type="ECO:0000256" key="10">
    <source>
        <dbReference type="ARBA" id="ARBA00023317"/>
    </source>
</evidence>
<keyword evidence="6" id="KW-0443">Lipid metabolism</keyword>
<name>A0A0K3CPU7_RHOTO</name>
<evidence type="ECO:0000256" key="3">
    <source>
        <dbReference type="ARBA" id="ARBA00012243"/>
    </source>
</evidence>
<evidence type="ECO:0000256" key="7">
    <source>
        <dbReference type="ARBA" id="ARBA00023209"/>
    </source>
</evidence>
<dbReference type="UniPathway" id="UPA00558"/>
<keyword evidence="10" id="KW-0670">Pyruvate</keyword>
<evidence type="ECO:0000256" key="6">
    <source>
        <dbReference type="ARBA" id="ARBA00023098"/>
    </source>
</evidence>
<reference evidence="13 15" key="2">
    <citation type="journal article" date="2018" name="Elife">
        <title>Functional genomics of lipid metabolism in the oleaginous yeast Rhodosporidium toruloides.</title>
        <authorList>
            <person name="Coradetti S.T."/>
            <person name="Pinel D."/>
            <person name="Geiselman G."/>
            <person name="Ito M."/>
            <person name="Mondo S."/>
            <person name="Reilly M.C."/>
            <person name="Cheng Y.F."/>
            <person name="Bauer S."/>
            <person name="Grigoriev I."/>
            <person name="Gladden J.M."/>
            <person name="Simmons B.A."/>
            <person name="Brem R."/>
            <person name="Arkin A.P."/>
            <person name="Skerker J.M."/>
        </authorList>
    </citation>
    <scope>NUCLEOTIDE SEQUENCE [LARGE SCALE GENOMIC DNA]</scope>
    <source>
        <strain evidence="13 15">NBRC 0880</strain>
    </source>
</reference>
<evidence type="ECO:0000256" key="9">
    <source>
        <dbReference type="ARBA" id="ARBA00023264"/>
    </source>
</evidence>
<dbReference type="PANTHER" id="PTHR10067">
    <property type="entry name" value="PHOSPHATIDYLSERINE DECARBOXYLASE"/>
    <property type="match status" value="1"/>
</dbReference>
<evidence type="ECO:0000256" key="4">
    <source>
        <dbReference type="ARBA" id="ARBA00022516"/>
    </source>
</evidence>
<keyword evidence="14" id="KW-1185">Reference proteome</keyword>
<dbReference type="Pfam" id="PF02666">
    <property type="entry name" value="PS_Dcarbxylase"/>
    <property type="match status" value="1"/>
</dbReference>